<dbReference type="PANTHER" id="PTHR43434:SF16">
    <property type="entry name" value="BLL8046 PROTEIN"/>
    <property type="match status" value="1"/>
</dbReference>
<dbReference type="InterPro" id="IPR050155">
    <property type="entry name" value="HAD-like_hydrolase_sf"/>
</dbReference>
<dbReference type="InterPro" id="IPR023214">
    <property type="entry name" value="HAD_sf"/>
</dbReference>
<name>A0A402B739_9CHLR</name>
<dbReference type="OrthoDB" id="9807630at2"/>
<gene>
    <name evidence="1" type="ORF">KDA_26590</name>
</gene>
<dbReference type="RefSeq" id="WP_126627551.1">
    <property type="nucleotide sequence ID" value="NZ_BIFT01000001.1"/>
</dbReference>
<dbReference type="Gene3D" id="3.40.50.1000">
    <property type="entry name" value="HAD superfamily/HAD-like"/>
    <property type="match status" value="1"/>
</dbReference>
<evidence type="ECO:0000313" key="2">
    <source>
        <dbReference type="Proteomes" id="UP000287171"/>
    </source>
</evidence>
<dbReference type="GO" id="GO:0008967">
    <property type="term" value="F:phosphoglycolate phosphatase activity"/>
    <property type="evidence" value="ECO:0007669"/>
    <property type="project" value="TreeGrafter"/>
</dbReference>
<protein>
    <submittedName>
        <fullName evidence="1">Phosphoglycolate phosphatase</fullName>
    </submittedName>
</protein>
<dbReference type="AlphaFoldDB" id="A0A402B739"/>
<dbReference type="SUPFAM" id="SSF56784">
    <property type="entry name" value="HAD-like"/>
    <property type="match status" value="1"/>
</dbReference>
<dbReference type="InterPro" id="IPR036412">
    <property type="entry name" value="HAD-like_sf"/>
</dbReference>
<dbReference type="InterPro" id="IPR006439">
    <property type="entry name" value="HAD-SF_hydro_IA"/>
</dbReference>
<dbReference type="SFLD" id="SFLDS00003">
    <property type="entry name" value="Haloacid_Dehalogenase"/>
    <property type="match status" value="1"/>
</dbReference>
<keyword evidence="2" id="KW-1185">Reference proteome</keyword>
<dbReference type="PRINTS" id="PR00413">
    <property type="entry name" value="HADHALOGNASE"/>
</dbReference>
<dbReference type="SFLD" id="SFLDG01135">
    <property type="entry name" value="C1.5.6:_HAD__Beta-PGM__Phospha"/>
    <property type="match status" value="1"/>
</dbReference>
<dbReference type="InterPro" id="IPR041492">
    <property type="entry name" value="HAD_2"/>
</dbReference>
<dbReference type="PANTHER" id="PTHR43434">
    <property type="entry name" value="PHOSPHOGLYCOLATE PHOSPHATASE"/>
    <property type="match status" value="1"/>
</dbReference>
<organism evidence="1 2">
    <name type="scientific">Dictyobacter alpinus</name>
    <dbReference type="NCBI Taxonomy" id="2014873"/>
    <lineage>
        <taxon>Bacteria</taxon>
        <taxon>Bacillati</taxon>
        <taxon>Chloroflexota</taxon>
        <taxon>Ktedonobacteria</taxon>
        <taxon>Ktedonobacterales</taxon>
        <taxon>Dictyobacteraceae</taxon>
        <taxon>Dictyobacter</taxon>
    </lineage>
</organism>
<dbReference type="InterPro" id="IPR023198">
    <property type="entry name" value="PGP-like_dom2"/>
</dbReference>
<dbReference type="Pfam" id="PF13419">
    <property type="entry name" value="HAD_2"/>
    <property type="match status" value="1"/>
</dbReference>
<comment type="caution">
    <text evidence="1">The sequence shown here is derived from an EMBL/GenBank/DDBJ whole genome shotgun (WGS) entry which is preliminary data.</text>
</comment>
<dbReference type="GO" id="GO:0005829">
    <property type="term" value="C:cytosol"/>
    <property type="evidence" value="ECO:0007669"/>
    <property type="project" value="TreeGrafter"/>
</dbReference>
<proteinExistence type="predicted"/>
<evidence type="ECO:0000313" key="1">
    <source>
        <dbReference type="EMBL" id="GCE27175.1"/>
    </source>
</evidence>
<reference evidence="2" key="1">
    <citation type="submission" date="2018-12" db="EMBL/GenBank/DDBJ databases">
        <title>Tengunoibacter tsumagoiensis gen. nov., sp. nov., Dictyobacter kobayashii sp. nov., D. alpinus sp. nov., and D. joshuensis sp. nov. and description of Dictyobacteraceae fam. nov. within the order Ktedonobacterales isolated from Tengu-no-mugimeshi.</title>
        <authorList>
            <person name="Wang C.M."/>
            <person name="Zheng Y."/>
            <person name="Sakai Y."/>
            <person name="Toyoda A."/>
            <person name="Minakuchi Y."/>
            <person name="Abe K."/>
            <person name="Yokota A."/>
            <person name="Yabe S."/>
        </authorList>
    </citation>
    <scope>NUCLEOTIDE SEQUENCE [LARGE SCALE GENOMIC DNA]</scope>
    <source>
        <strain evidence="2">Uno16</strain>
    </source>
</reference>
<dbReference type="SFLD" id="SFLDG01129">
    <property type="entry name" value="C1.5:_HAD__Beta-PGM__Phosphata"/>
    <property type="match status" value="1"/>
</dbReference>
<accession>A0A402B739</accession>
<dbReference type="EMBL" id="BIFT01000001">
    <property type="protein sequence ID" value="GCE27175.1"/>
    <property type="molecule type" value="Genomic_DNA"/>
</dbReference>
<dbReference type="Proteomes" id="UP000287171">
    <property type="component" value="Unassembled WGS sequence"/>
</dbReference>
<dbReference type="GO" id="GO:0006281">
    <property type="term" value="P:DNA repair"/>
    <property type="evidence" value="ECO:0007669"/>
    <property type="project" value="TreeGrafter"/>
</dbReference>
<sequence length="227" mass="24853">MTSHRPVKGVILDVDGTLVDSNKAHAQSWVEAMKEHGYDVPFEKVAPLIGMGGDKVLPEVLNISKDSPEGKKITESRKKIFKEKYFSTVKAFPGTAKLLHHMHDQGLKLAIATSAEPDELHEMLQLIEPNIDQLFEQKATSKEASQSKPDPDIIHATIDLIGLDPDQLIMIGDTAYDIEAASKASLATIAFRSGGWSDRDLKGALAIYDGPEDLLNHYAESPLSRGI</sequence>
<dbReference type="NCBIfam" id="TIGR01549">
    <property type="entry name" value="HAD-SF-IA-v1"/>
    <property type="match status" value="1"/>
</dbReference>
<dbReference type="Gene3D" id="1.10.150.240">
    <property type="entry name" value="Putative phosphatase, domain 2"/>
    <property type="match status" value="1"/>
</dbReference>